<gene>
    <name evidence="2" type="ORF">CWI80_03290</name>
</gene>
<dbReference type="Pfam" id="PF11911">
    <property type="entry name" value="DUF3429"/>
    <property type="match status" value="1"/>
</dbReference>
<feature type="transmembrane region" description="Helical" evidence="1">
    <location>
        <begin position="12"/>
        <end position="29"/>
    </location>
</feature>
<evidence type="ECO:0000313" key="3">
    <source>
        <dbReference type="Proteomes" id="UP000287022"/>
    </source>
</evidence>
<keyword evidence="1" id="KW-0812">Transmembrane</keyword>
<reference evidence="3" key="1">
    <citation type="journal article" date="2018" name="Front. Microbiol.">
        <title>Genome-Based Analysis Reveals the Taxonomy and Diversity of the Family Idiomarinaceae.</title>
        <authorList>
            <person name="Liu Y."/>
            <person name="Lai Q."/>
            <person name="Shao Z."/>
        </authorList>
    </citation>
    <scope>NUCLEOTIDE SEQUENCE [LARGE SCALE GENOMIC DNA]</scope>
    <source>
        <strain evidence="3">c121</strain>
    </source>
</reference>
<dbReference type="EMBL" id="PIQE01000001">
    <property type="protein sequence ID" value="RUO74382.1"/>
    <property type="molecule type" value="Genomic_DNA"/>
</dbReference>
<keyword evidence="3" id="KW-1185">Reference proteome</keyword>
<comment type="caution">
    <text evidence="2">The sequence shown here is derived from an EMBL/GenBank/DDBJ whole genome shotgun (WGS) entry which is preliminary data.</text>
</comment>
<dbReference type="PANTHER" id="PTHR15887">
    <property type="entry name" value="TRANSMEMBRANE PROTEIN 69"/>
    <property type="match status" value="1"/>
</dbReference>
<keyword evidence="1" id="KW-1133">Transmembrane helix</keyword>
<evidence type="ECO:0000256" key="1">
    <source>
        <dbReference type="SAM" id="Phobius"/>
    </source>
</evidence>
<keyword evidence="1" id="KW-0472">Membrane</keyword>
<evidence type="ECO:0000313" key="2">
    <source>
        <dbReference type="EMBL" id="RUO74382.1"/>
    </source>
</evidence>
<name>A0A432ZAH3_9GAMM</name>
<dbReference type="Proteomes" id="UP000287022">
    <property type="component" value="Unassembled WGS sequence"/>
</dbReference>
<dbReference type="InterPro" id="IPR021836">
    <property type="entry name" value="DUF3429"/>
</dbReference>
<feature type="transmembrane region" description="Helical" evidence="1">
    <location>
        <begin position="128"/>
        <end position="145"/>
    </location>
</feature>
<dbReference type="AlphaFoldDB" id="A0A432ZAH3"/>
<dbReference type="RefSeq" id="WP_026861764.1">
    <property type="nucleotide sequence ID" value="NZ_JAHVIQ010000001.1"/>
</dbReference>
<dbReference type="STRING" id="1122124.GCA_000423165_00741"/>
<proteinExistence type="predicted"/>
<feature type="transmembrane region" description="Helical" evidence="1">
    <location>
        <begin position="79"/>
        <end position="107"/>
    </location>
</feature>
<sequence length="146" mass="16315">MLHNDAIHTAQRLGFLGLVPFLAFTLGGLLDLEAAASIRLFVIYSAIILSFLGGVHWGLAMLRDDAPTRELHWSMLPSIVGIAVFVAAHWLSSLVLLCILAVAHLFWLKFEKRHLQSPDHAWYIELRGRLTFTVVALHIILVIISI</sequence>
<dbReference type="PANTHER" id="PTHR15887:SF1">
    <property type="entry name" value="TRANSMEMBRANE PROTEIN 69"/>
    <property type="match status" value="1"/>
</dbReference>
<organism evidence="2 3">
    <name type="scientific">Pseudidiomarina sediminum</name>
    <dbReference type="NCBI Taxonomy" id="431675"/>
    <lineage>
        <taxon>Bacteria</taxon>
        <taxon>Pseudomonadati</taxon>
        <taxon>Pseudomonadota</taxon>
        <taxon>Gammaproteobacteria</taxon>
        <taxon>Alteromonadales</taxon>
        <taxon>Idiomarinaceae</taxon>
        <taxon>Pseudidiomarina</taxon>
    </lineage>
</organism>
<protein>
    <submittedName>
        <fullName evidence="2">DUF3429 domain-containing protein</fullName>
    </submittedName>
</protein>
<feature type="transmembrane region" description="Helical" evidence="1">
    <location>
        <begin position="41"/>
        <end position="59"/>
    </location>
</feature>
<accession>A0A432ZAH3</accession>